<reference evidence="2 3" key="1">
    <citation type="submission" date="2015-04" db="EMBL/GenBank/DDBJ databases">
        <title>Lasius niger genome sequencing.</title>
        <authorList>
            <person name="Konorov E.A."/>
            <person name="Nikitin M.A."/>
            <person name="Kirill M.V."/>
            <person name="Chang P."/>
        </authorList>
    </citation>
    <scope>NUCLEOTIDE SEQUENCE [LARGE SCALE GENOMIC DNA]</scope>
    <source>
        <tissue evidence="2">Whole</tissue>
    </source>
</reference>
<sequence>MDEICKSTEVKKTNQRDQSCNEKSDICRQKKVKCDKRQQPNESKAEAKSKPKTERKIVDPVCKQTCLARGKCEWPRTVPPPKMEYVKVTCLPPKFTKPNPCPSTSEHFQKDDGARIEAKKTNIQKKQICAPTPLPKPPFGPTALCPCLPPRKMHPGPCPCYERKEVPKPSVMQPCPLKKKYPCPTGIHYCPLQKKPCNLRQDSAAIGCEHKKKKETPAL</sequence>
<dbReference type="STRING" id="67767.A0A0J7KZA4"/>
<evidence type="ECO:0000313" key="3">
    <source>
        <dbReference type="Proteomes" id="UP000036403"/>
    </source>
</evidence>
<keyword evidence="3" id="KW-1185">Reference proteome</keyword>
<dbReference type="PaxDb" id="67767-A0A0J7KZA4"/>
<dbReference type="EMBL" id="LBMM01001871">
    <property type="protein sequence ID" value="KMQ95628.1"/>
    <property type="molecule type" value="Genomic_DNA"/>
</dbReference>
<feature type="region of interest" description="Disordered" evidence="1">
    <location>
        <begin position="32"/>
        <end position="56"/>
    </location>
</feature>
<dbReference type="Proteomes" id="UP000036403">
    <property type="component" value="Unassembled WGS sequence"/>
</dbReference>
<dbReference type="OrthoDB" id="7553954at2759"/>
<evidence type="ECO:0000313" key="2">
    <source>
        <dbReference type="EMBL" id="KMQ95628.1"/>
    </source>
</evidence>
<evidence type="ECO:0000256" key="1">
    <source>
        <dbReference type="SAM" id="MobiDB-lite"/>
    </source>
</evidence>
<accession>A0A0J7KZA4</accession>
<name>A0A0J7KZA4_LASNI</name>
<dbReference type="AlphaFoldDB" id="A0A0J7KZA4"/>
<comment type="caution">
    <text evidence="2">The sequence shown here is derived from an EMBL/GenBank/DDBJ whole genome shotgun (WGS) entry which is preliminary data.</text>
</comment>
<organism evidence="2 3">
    <name type="scientific">Lasius niger</name>
    <name type="common">Black garden ant</name>
    <dbReference type="NCBI Taxonomy" id="67767"/>
    <lineage>
        <taxon>Eukaryota</taxon>
        <taxon>Metazoa</taxon>
        <taxon>Ecdysozoa</taxon>
        <taxon>Arthropoda</taxon>
        <taxon>Hexapoda</taxon>
        <taxon>Insecta</taxon>
        <taxon>Pterygota</taxon>
        <taxon>Neoptera</taxon>
        <taxon>Endopterygota</taxon>
        <taxon>Hymenoptera</taxon>
        <taxon>Apocrita</taxon>
        <taxon>Aculeata</taxon>
        <taxon>Formicoidea</taxon>
        <taxon>Formicidae</taxon>
        <taxon>Formicinae</taxon>
        <taxon>Lasius</taxon>
        <taxon>Lasius</taxon>
    </lineage>
</organism>
<gene>
    <name evidence="2" type="ORF">RF55_4147</name>
</gene>
<feature type="compositionally biased region" description="Basic and acidic residues" evidence="1">
    <location>
        <begin position="35"/>
        <end position="56"/>
    </location>
</feature>
<protein>
    <submittedName>
        <fullName evidence="2">Titin-like isoform x1 protein</fullName>
    </submittedName>
</protein>
<proteinExistence type="predicted"/>